<evidence type="ECO:0000256" key="12">
    <source>
        <dbReference type="RuleBase" id="RU003719"/>
    </source>
</evidence>
<gene>
    <name evidence="14" type="ORF">B0682_08525</name>
</gene>
<dbReference type="Pfam" id="PF00389">
    <property type="entry name" value="2-Hacid_dh"/>
    <property type="match status" value="1"/>
</dbReference>
<dbReference type="InterPro" id="IPR045865">
    <property type="entry name" value="ACT-like_dom_sf"/>
</dbReference>
<dbReference type="EMBL" id="MUYT01000015">
    <property type="protein sequence ID" value="OOS19576.1"/>
    <property type="molecule type" value="Genomic_DNA"/>
</dbReference>
<comment type="catalytic activity">
    <reaction evidence="10">
        <text>(R)-2-hydroxyglutarate + NAD(+) = 2-oxoglutarate + NADH + H(+)</text>
        <dbReference type="Rhea" id="RHEA:49612"/>
        <dbReference type="ChEBI" id="CHEBI:15378"/>
        <dbReference type="ChEBI" id="CHEBI:15801"/>
        <dbReference type="ChEBI" id="CHEBI:16810"/>
        <dbReference type="ChEBI" id="CHEBI:57540"/>
        <dbReference type="ChEBI" id="CHEBI:57945"/>
        <dbReference type="EC" id="1.1.1.399"/>
    </reaction>
</comment>
<evidence type="ECO:0000256" key="11">
    <source>
        <dbReference type="ARBA" id="ARBA00048731"/>
    </source>
</evidence>
<dbReference type="GO" id="GO:0006564">
    <property type="term" value="P:L-serine biosynthetic process"/>
    <property type="evidence" value="ECO:0007669"/>
    <property type="project" value="UniProtKB-ARBA"/>
</dbReference>
<dbReference type="InterPro" id="IPR036291">
    <property type="entry name" value="NAD(P)-bd_dom_sf"/>
</dbReference>
<keyword evidence="8" id="KW-0520">NAD</keyword>
<evidence type="ECO:0000256" key="3">
    <source>
        <dbReference type="ARBA" id="ARBA00005854"/>
    </source>
</evidence>
<comment type="pathway">
    <text evidence="2">Amino-acid biosynthesis; L-serine biosynthesis; L-serine from 3-phospho-D-glycerate: step 1/3.</text>
</comment>
<dbReference type="InterPro" id="IPR002912">
    <property type="entry name" value="ACT_dom"/>
</dbReference>
<name>A0A1T0CB61_9GAMM</name>
<dbReference type="GO" id="GO:0051287">
    <property type="term" value="F:NAD binding"/>
    <property type="evidence" value="ECO:0007669"/>
    <property type="project" value="InterPro"/>
</dbReference>
<comment type="caution">
    <text evidence="14">The sequence shown here is derived from an EMBL/GenBank/DDBJ whole genome shotgun (WGS) entry which is preliminary data.</text>
</comment>
<evidence type="ECO:0000256" key="7">
    <source>
        <dbReference type="ARBA" id="ARBA00023002"/>
    </source>
</evidence>
<dbReference type="InterPro" id="IPR006140">
    <property type="entry name" value="D-isomer_DH_NAD-bd"/>
</dbReference>
<dbReference type="PROSITE" id="PS51671">
    <property type="entry name" value="ACT"/>
    <property type="match status" value="1"/>
</dbReference>
<dbReference type="Gene3D" id="3.30.70.260">
    <property type="match status" value="1"/>
</dbReference>
<keyword evidence="7 12" id="KW-0560">Oxidoreductase</keyword>
<dbReference type="PANTHER" id="PTHR43761">
    <property type="entry name" value="D-ISOMER SPECIFIC 2-HYDROXYACID DEHYDROGENASE FAMILY PROTEIN (AFU_ORTHOLOGUE AFUA_1G13630)"/>
    <property type="match status" value="1"/>
</dbReference>
<accession>A0A1T0CB61</accession>
<proteinExistence type="inferred from homology"/>
<reference evidence="14 15" key="1">
    <citation type="submission" date="2017-02" db="EMBL/GenBank/DDBJ databases">
        <title>Draft genome sequence of Moraxella lincolnii CCUG 9405T type strain.</title>
        <authorList>
            <person name="Salva-Serra F."/>
            <person name="Engstrom-Jakobsson H."/>
            <person name="Thorell K."/>
            <person name="Jaen-Luchoro D."/>
            <person name="Gonzales-Siles L."/>
            <person name="Karlsson R."/>
            <person name="Yazdan S."/>
            <person name="Boulund F."/>
            <person name="Johnning A."/>
            <person name="Engstrand L."/>
            <person name="Kristiansson E."/>
            <person name="Moore E."/>
        </authorList>
    </citation>
    <scope>NUCLEOTIDE SEQUENCE [LARGE SCALE GENOMIC DNA]</scope>
    <source>
        <strain evidence="14 15">CCUG 9405</strain>
    </source>
</reference>
<dbReference type="SUPFAM" id="SSF51735">
    <property type="entry name" value="NAD(P)-binding Rossmann-fold domains"/>
    <property type="match status" value="1"/>
</dbReference>
<evidence type="ECO:0000313" key="15">
    <source>
        <dbReference type="Proteomes" id="UP000191094"/>
    </source>
</evidence>
<evidence type="ECO:0000256" key="8">
    <source>
        <dbReference type="ARBA" id="ARBA00023027"/>
    </source>
</evidence>
<dbReference type="InterPro" id="IPR050418">
    <property type="entry name" value="D-iso_2-hydroxyacid_DH_PdxB"/>
</dbReference>
<organism evidence="14 15">
    <name type="scientific">Lwoffella lincolnii</name>
    <dbReference type="NCBI Taxonomy" id="90241"/>
    <lineage>
        <taxon>Bacteria</taxon>
        <taxon>Pseudomonadati</taxon>
        <taxon>Pseudomonadota</taxon>
        <taxon>Gammaproteobacteria</taxon>
        <taxon>Moraxellales</taxon>
        <taxon>Moraxellaceae</taxon>
        <taxon>Lwoffella</taxon>
    </lineage>
</organism>
<dbReference type="InterPro" id="IPR006139">
    <property type="entry name" value="D-isomer_2_OHA_DH_cat_dom"/>
</dbReference>
<dbReference type="CDD" id="cd12176">
    <property type="entry name" value="PGDH_3"/>
    <property type="match status" value="1"/>
</dbReference>
<evidence type="ECO:0000313" key="14">
    <source>
        <dbReference type="EMBL" id="OOS19576.1"/>
    </source>
</evidence>
<dbReference type="InterPro" id="IPR029752">
    <property type="entry name" value="D-isomer_DH_CS1"/>
</dbReference>
<sequence>MTHSLNKEKIRILLLEGVHDNALTTLQKAGYRNIEYLSIALDQDELIDKIKDAHFIGIRSRTQLTREVLEQAEKLVAVGCFCIGTNQVDLDAARELGVVVFNAPYSNTRSVAELVLAETIMLYRGIPEKNTTVHRGGWSKSAKNSHEVRGKTMGIVGYGSIGSQLSVLAESLGMKVIYHDIITKLPLGNAMQVGSFDELLSQADVVTLHVPDTPNTRNMMTAKEFAKMKDGSYFINAARGGCVDIDALADALESGKVLGAAIDVFPNEPKSTDEEFISPLRRFDNVILTPHIGGSTQEAQANIGLEVAEKLVNYSDTGNTITAVNFPEVSIPFKEGTHRLLHIHQNVPGVLSQINSLFATAGVNILAQSLMTQDDVGYLMMDVDDNNSDKALQMLKDVKETIRVRVLY</sequence>
<evidence type="ECO:0000256" key="6">
    <source>
        <dbReference type="ARBA" id="ARBA00021582"/>
    </source>
</evidence>
<dbReference type="EC" id="1.1.1.399" evidence="4"/>
<dbReference type="UniPathway" id="UPA00135">
    <property type="reaction ID" value="UER00196"/>
</dbReference>
<dbReference type="STRING" id="90241.B0682_08525"/>
<protein>
    <recommendedName>
        <fullName evidence="6">D-3-phosphoglycerate dehydrogenase</fullName>
        <ecNumber evidence="4">1.1.1.399</ecNumber>
        <ecNumber evidence="5">1.1.1.95</ecNumber>
    </recommendedName>
    <alternativeName>
        <fullName evidence="9">2-oxoglutarate reductase</fullName>
    </alternativeName>
</protein>
<evidence type="ECO:0000256" key="1">
    <source>
        <dbReference type="ARBA" id="ARBA00003800"/>
    </source>
</evidence>
<dbReference type="SUPFAM" id="SSF55021">
    <property type="entry name" value="ACT-like"/>
    <property type="match status" value="1"/>
</dbReference>
<dbReference type="PANTHER" id="PTHR43761:SF1">
    <property type="entry name" value="D-ISOMER SPECIFIC 2-HYDROXYACID DEHYDROGENASE CATALYTIC DOMAIN-CONTAINING PROTEIN-RELATED"/>
    <property type="match status" value="1"/>
</dbReference>
<dbReference type="GO" id="GO:0047545">
    <property type="term" value="F:(S)-2-hydroxyglutarate dehydrogenase activity"/>
    <property type="evidence" value="ECO:0007669"/>
    <property type="project" value="UniProtKB-ARBA"/>
</dbReference>
<comment type="catalytic activity">
    <reaction evidence="11">
        <text>(2R)-3-phosphoglycerate + NAD(+) = 3-phosphooxypyruvate + NADH + H(+)</text>
        <dbReference type="Rhea" id="RHEA:12641"/>
        <dbReference type="ChEBI" id="CHEBI:15378"/>
        <dbReference type="ChEBI" id="CHEBI:18110"/>
        <dbReference type="ChEBI" id="CHEBI:57540"/>
        <dbReference type="ChEBI" id="CHEBI:57945"/>
        <dbReference type="ChEBI" id="CHEBI:58272"/>
        <dbReference type="EC" id="1.1.1.95"/>
    </reaction>
</comment>
<feature type="domain" description="ACT" evidence="13">
    <location>
        <begin position="339"/>
        <end position="408"/>
    </location>
</feature>
<evidence type="ECO:0000256" key="2">
    <source>
        <dbReference type="ARBA" id="ARBA00005216"/>
    </source>
</evidence>
<dbReference type="CDD" id="cd04901">
    <property type="entry name" value="ACT_3PGDH"/>
    <property type="match status" value="1"/>
</dbReference>
<dbReference type="OrthoDB" id="9805416at2"/>
<evidence type="ECO:0000256" key="5">
    <source>
        <dbReference type="ARBA" id="ARBA00013143"/>
    </source>
</evidence>
<dbReference type="Pfam" id="PF02826">
    <property type="entry name" value="2-Hacid_dh_C"/>
    <property type="match status" value="1"/>
</dbReference>
<dbReference type="SUPFAM" id="SSF52283">
    <property type="entry name" value="Formate/glycerate dehydrogenase catalytic domain-like"/>
    <property type="match status" value="1"/>
</dbReference>
<comment type="similarity">
    <text evidence="3 12">Belongs to the D-isomer specific 2-hydroxyacid dehydrogenase family.</text>
</comment>
<dbReference type="Gene3D" id="3.40.50.720">
    <property type="entry name" value="NAD(P)-binding Rossmann-like Domain"/>
    <property type="match status" value="2"/>
</dbReference>
<dbReference type="PROSITE" id="PS00065">
    <property type="entry name" value="D_2_HYDROXYACID_DH_1"/>
    <property type="match status" value="1"/>
</dbReference>
<dbReference type="AlphaFoldDB" id="A0A1T0CB61"/>
<dbReference type="Proteomes" id="UP000191094">
    <property type="component" value="Unassembled WGS sequence"/>
</dbReference>
<evidence type="ECO:0000259" key="13">
    <source>
        <dbReference type="PROSITE" id="PS51671"/>
    </source>
</evidence>
<evidence type="ECO:0000256" key="10">
    <source>
        <dbReference type="ARBA" id="ARBA00048126"/>
    </source>
</evidence>
<comment type="function">
    <text evidence="1">Catalyzes the reversible oxidation of 3-phospho-D-glycerate to 3-phosphonooxypyruvate, the first step of the phosphorylated L-serine biosynthesis pathway. Also catalyzes the reversible oxidation of 2-hydroxyglutarate to 2-oxoglutarate.</text>
</comment>
<evidence type="ECO:0000256" key="9">
    <source>
        <dbReference type="ARBA" id="ARBA00030455"/>
    </source>
</evidence>
<dbReference type="InterPro" id="IPR054480">
    <property type="entry name" value="AHAS_small-like_ACT"/>
</dbReference>
<dbReference type="EC" id="1.1.1.95" evidence="5"/>
<evidence type="ECO:0000256" key="4">
    <source>
        <dbReference type="ARBA" id="ARBA00013001"/>
    </source>
</evidence>
<dbReference type="GO" id="GO:0004617">
    <property type="term" value="F:phosphoglycerate dehydrogenase activity"/>
    <property type="evidence" value="ECO:0007669"/>
    <property type="project" value="UniProtKB-EC"/>
</dbReference>
<dbReference type="NCBIfam" id="NF008759">
    <property type="entry name" value="PRK11790.1"/>
    <property type="match status" value="1"/>
</dbReference>
<dbReference type="FunFam" id="3.40.50.720:FF:000041">
    <property type="entry name" value="D-3-phosphoglycerate dehydrogenase"/>
    <property type="match status" value="1"/>
</dbReference>
<keyword evidence="15" id="KW-1185">Reference proteome</keyword>
<dbReference type="Pfam" id="PF22629">
    <property type="entry name" value="ACT_AHAS_ss"/>
    <property type="match status" value="1"/>
</dbReference>
<dbReference type="RefSeq" id="WP_078308256.1">
    <property type="nucleotide sequence ID" value="NZ_MUYT01000015.1"/>
</dbReference>